<evidence type="ECO:0000313" key="3">
    <source>
        <dbReference type="Proteomes" id="UP001184853"/>
    </source>
</evidence>
<organism evidence="2 3">
    <name type="scientific">Chryseobacterium geocarposphaerae</name>
    <dbReference type="NCBI Taxonomy" id="1416776"/>
    <lineage>
        <taxon>Bacteria</taxon>
        <taxon>Pseudomonadati</taxon>
        <taxon>Bacteroidota</taxon>
        <taxon>Flavobacteriia</taxon>
        <taxon>Flavobacteriales</taxon>
        <taxon>Weeksellaceae</taxon>
        <taxon>Chryseobacterium group</taxon>
        <taxon>Chryseobacterium</taxon>
    </lineage>
</organism>
<protein>
    <submittedName>
        <fullName evidence="2">Uncharacterized protein</fullName>
    </submittedName>
</protein>
<accession>A0ABU1LCL9</accession>
<dbReference type="Proteomes" id="UP001184853">
    <property type="component" value="Unassembled WGS sequence"/>
</dbReference>
<evidence type="ECO:0000313" key="2">
    <source>
        <dbReference type="EMBL" id="MDR6404439.1"/>
    </source>
</evidence>
<evidence type="ECO:0000256" key="1">
    <source>
        <dbReference type="SAM" id="MobiDB-lite"/>
    </source>
</evidence>
<feature type="region of interest" description="Disordered" evidence="1">
    <location>
        <begin position="1"/>
        <end position="38"/>
    </location>
</feature>
<name>A0ABU1LCL9_9FLAO</name>
<comment type="caution">
    <text evidence="2">The sequence shown here is derived from an EMBL/GenBank/DDBJ whole genome shotgun (WGS) entry which is preliminary data.</text>
</comment>
<dbReference type="EMBL" id="JAVDQS010000002">
    <property type="protein sequence ID" value="MDR6404439.1"/>
    <property type="molecule type" value="Genomic_DNA"/>
</dbReference>
<reference evidence="2 3" key="1">
    <citation type="submission" date="2023-07" db="EMBL/GenBank/DDBJ databases">
        <title>Sorghum-associated microbial communities from plants grown in Nebraska, USA.</title>
        <authorList>
            <person name="Schachtman D."/>
        </authorList>
    </citation>
    <scope>NUCLEOTIDE SEQUENCE [LARGE SCALE GENOMIC DNA]</scope>
    <source>
        <strain evidence="2 3">DS1709</strain>
    </source>
</reference>
<sequence length="38" mass="4474">MSFFEIEMNSQITKNEKTDHTTENKVHFHHSNIQKNGA</sequence>
<gene>
    <name evidence="2" type="ORF">J2781_001354</name>
</gene>
<keyword evidence="3" id="KW-1185">Reference proteome</keyword>
<feature type="compositionally biased region" description="Basic and acidic residues" evidence="1">
    <location>
        <begin position="14"/>
        <end position="26"/>
    </location>
</feature>
<proteinExistence type="predicted"/>